<protein>
    <submittedName>
        <fullName evidence="1">Uncharacterized protein</fullName>
    </submittedName>
</protein>
<gene>
    <name evidence="1" type="ORF">BN4615_P1819</name>
</gene>
<dbReference type="EMBL" id="LT559118">
    <property type="protein sequence ID" value="SBO92305.1"/>
    <property type="molecule type" value="Genomic_DNA"/>
</dbReference>
<dbReference type="AlphaFoldDB" id="A0A1M4E0G6"/>
<accession>A0A1M4E0G6</accession>
<sequence>MGTTREIHITSSTIRKTRGRIDRELKDDMVGFVRGMIPAADVQGNGFGTFGDQIIGGTYKDVQARCDEIMGQAMDTLESWVTAMTHCERNWTAAENANMVGYRA</sequence>
<organism evidence="1">
    <name type="scientific">Nonomuraea gerenzanensis</name>
    <dbReference type="NCBI Taxonomy" id="93944"/>
    <lineage>
        <taxon>Bacteria</taxon>
        <taxon>Bacillati</taxon>
        <taxon>Actinomycetota</taxon>
        <taxon>Actinomycetes</taxon>
        <taxon>Streptosporangiales</taxon>
        <taxon>Streptosporangiaceae</taxon>
        <taxon>Nonomuraea</taxon>
    </lineage>
</organism>
<reference evidence="1" key="1">
    <citation type="submission" date="2016-04" db="EMBL/GenBank/DDBJ databases">
        <authorList>
            <person name="Evans L.H."/>
            <person name="Alamgir A."/>
            <person name="Owens N."/>
            <person name="Weber N.D."/>
            <person name="Virtaneva K."/>
            <person name="Barbian K."/>
            <person name="Babar A."/>
            <person name="Rosenke K."/>
        </authorList>
    </citation>
    <scope>NUCLEOTIDE SEQUENCE</scope>
    <source>
        <strain evidence="1">Nono1</strain>
    </source>
</reference>
<dbReference type="RefSeq" id="WP_225271583.1">
    <property type="nucleotide sequence ID" value="NZ_CP084058.1"/>
</dbReference>
<name>A0A1M4E0G6_9ACTN</name>
<proteinExistence type="predicted"/>
<evidence type="ECO:0000313" key="1">
    <source>
        <dbReference type="EMBL" id="SBO92305.1"/>
    </source>
</evidence>